<name>A0A3A5L5M9_9GAMM</name>
<dbReference type="Proteomes" id="UP000270757">
    <property type="component" value="Unassembled WGS sequence"/>
</dbReference>
<evidence type="ECO:0000313" key="2">
    <source>
        <dbReference type="EMBL" id="RJT45289.1"/>
    </source>
</evidence>
<evidence type="ECO:0000313" key="4">
    <source>
        <dbReference type="Proteomes" id="UP000251035"/>
    </source>
</evidence>
<dbReference type="AlphaFoldDB" id="A0A3A5L5M9"/>
<protein>
    <recommendedName>
        <fullName evidence="7">CopG family transcriptional regulator</fullName>
    </recommendedName>
</protein>
<reference evidence="3 6" key="2">
    <citation type="submission" date="2018-04" db="EMBL/GenBank/DDBJ databases">
        <title>Whole genome sequence comparison of clinical and drinking water Legionella pneumophila isolates.</title>
        <authorList>
            <person name="Garner E."/>
        </authorList>
    </citation>
    <scope>NUCLEOTIDE SEQUENCE [LARGE SCALE GENOMIC DNA]</scope>
    <source>
        <strain evidence="3 6">WH02</strain>
    </source>
</reference>
<dbReference type="RefSeq" id="WP_108294319.1">
    <property type="nucleotide sequence ID" value="NZ_CAAAIR010000012.1"/>
</dbReference>
<dbReference type="Proteomes" id="UP000306421">
    <property type="component" value="Unassembled WGS sequence"/>
</dbReference>
<dbReference type="GeneID" id="48948334"/>
<comment type="caution">
    <text evidence="2">The sequence shown here is derived from an EMBL/GenBank/DDBJ whole genome shotgun (WGS) entry which is preliminary data.</text>
</comment>
<evidence type="ECO:0008006" key="7">
    <source>
        <dbReference type="Google" id="ProtNLM"/>
    </source>
</evidence>
<evidence type="ECO:0000313" key="1">
    <source>
        <dbReference type="EMBL" id="PUT46543.1"/>
    </source>
</evidence>
<proteinExistence type="predicted"/>
<dbReference type="Proteomes" id="UP000251035">
    <property type="component" value="Unassembled WGS sequence"/>
</dbReference>
<reference evidence="2 5" key="3">
    <citation type="submission" date="2018-09" db="EMBL/GenBank/DDBJ databases">
        <title>Draft genome sequences of Legionella taurinensis isolated from water samples.</title>
        <authorList>
            <person name="Chakeri A."/>
            <person name="Allerberger F."/>
            <person name="Kundi M."/>
            <person name="Ruppitsch W."/>
            <person name="Schmid D."/>
        </authorList>
    </citation>
    <scope>NUCLEOTIDE SEQUENCE [LARGE SCALE GENOMIC DNA]</scope>
    <source>
        <strain evidence="2 5">4570-18-6</strain>
    </source>
</reference>
<organism evidence="2 5">
    <name type="scientific">Legionella taurinensis</name>
    <dbReference type="NCBI Taxonomy" id="70611"/>
    <lineage>
        <taxon>Bacteria</taxon>
        <taxon>Pseudomonadati</taxon>
        <taxon>Pseudomonadota</taxon>
        <taxon>Gammaproteobacteria</taxon>
        <taxon>Legionellales</taxon>
        <taxon>Legionellaceae</taxon>
        <taxon>Legionella</taxon>
    </lineage>
</organism>
<dbReference type="EMBL" id="QZWB01000012">
    <property type="protein sequence ID" value="RJT45289.1"/>
    <property type="molecule type" value="Genomic_DNA"/>
</dbReference>
<sequence length="73" mass="8350">MSIPGNQRTHTESVELNVCSETLASIEEYCQWANITLAEFIEEASECVFENDTEWKKHHYKLVSLTKADSINS</sequence>
<dbReference type="EMBL" id="QCXM01000010">
    <property type="protein sequence ID" value="PUT46543.1"/>
    <property type="molecule type" value="Genomic_DNA"/>
</dbReference>
<dbReference type="OrthoDB" id="5604733at2"/>
<keyword evidence="4" id="KW-1185">Reference proteome</keyword>
<reference evidence="1 4" key="1">
    <citation type="submission" date="2018-04" db="EMBL/GenBank/DDBJ databases">
        <title>Whole genome sequence comparison of clinical and drinking water Legionella pneumophila isolates associated with the Flint Water Crisis.</title>
        <authorList>
            <person name="Garner E."/>
            <person name="Brown C."/>
            <person name="Schwake O."/>
            <person name="Coil D."/>
            <person name="Jospin G."/>
            <person name="Eisen J."/>
            <person name="Edwards M."/>
            <person name="Pruden A."/>
        </authorList>
    </citation>
    <scope>NUCLEOTIDE SEQUENCE [LARGE SCALE GENOMIC DNA]</scope>
    <source>
        <strain evidence="1 4">Genessee03</strain>
    </source>
</reference>
<gene>
    <name evidence="2" type="ORF">D6J04_11340</name>
    <name evidence="1" type="ORF">DB745_10615</name>
    <name evidence="3" type="ORF">DIZ81_11725</name>
</gene>
<dbReference type="EMBL" id="QFGG01000011">
    <property type="protein sequence ID" value="TID40783.1"/>
    <property type="molecule type" value="Genomic_DNA"/>
</dbReference>
<accession>A0A3A5L5M9</accession>
<evidence type="ECO:0000313" key="5">
    <source>
        <dbReference type="Proteomes" id="UP000270757"/>
    </source>
</evidence>
<evidence type="ECO:0000313" key="6">
    <source>
        <dbReference type="Proteomes" id="UP000306421"/>
    </source>
</evidence>
<evidence type="ECO:0000313" key="3">
    <source>
        <dbReference type="EMBL" id="TID40783.1"/>
    </source>
</evidence>